<name>A0ABV1FN98_9BACT</name>
<dbReference type="RefSeq" id="WP_215758860.1">
    <property type="nucleotide sequence ID" value="NZ_JAHKBE010000003.1"/>
</dbReference>
<dbReference type="SUPFAM" id="SSF52172">
    <property type="entry name" value="CheY-like"/>
    <property type="match status" value="1"/>
</dbReference>
<dbReference type="SUPFAM" id="SSF47384">
    <property type="entry name" value="Homodimeric domain of signal transducing histidine kinase"/>
    <property type="match status" value="1"/>
</dbReference>
<dbReference type="InterPro" id="IPR003661">
    <property type="entry name" value="HisK_dim/P_dom"/>
</dbReference>
<keyword evidence="15" id="KW-1185">Reference proteome</keyword>
<protein>
    <recommendedName>
        <fullName evidence="2">histidine kinase</fullName>
        <ecNumber evidence="2">2.7.13.3</ecNumber>
    </recommendedName>
</protein>
<dbReference type="PROSITE" id="PS50109">
    <property type="entry name" value="HIS_KIN"/>
    <property type="match status" value="1"/>
</dbReference>
<dbReference type="InterPro" id="IPR025997">
    <property type="entry name" value="SBP_2_dom"/>
</dbReference>
<dbReference type="SMART" id="SM00448">
    <property type="entry name" value="REC"/>
    <property type="match status" value="1"/>
</dbReference>
<evidence type="ECO:0000259" key="12">
    <source>
        <dbReference type="PROSITE" id="PS50109"/>
    </source>
</evidence>
<dbReference type="InterPro" id="IPR009057">
    <property type="entry name" value="Homeodomain-like_sf"/>
</dbReference>
<dbReference type="Gene3D" id="1.10.287.130">
    <property type="match status" value="1"/>
</dbReference>
<dbReference type="Gene3D" id="3.30.565.10">
    <property type="entry name" value="Histidine kinase-like ATPase, C-terminal domain"/>
    <property type="match status" value="1"/>
</dbReference>
<proteinExistence type="predicted"/>
<evidence type="ECO:0000259" key="11">
    <source>
        <dbReference type="PROSITE" id="PS01124"/>
    </source>
</evidence>
<feature type="chain" id="PRO_5045885707" description="histidine kinase" evidence="10">
    <location>
        <begin position="21"/>
        <end position="906"/>
    </location>
</feature>
<dbReference type="Proteomes" id="UP001487296">
    <property type="component" value="Unassembled WGS sequence"/>
</dbReference>
<feature type="domain" description="HTH araC/xylS-type" evidence="11">
    <location>
        <begin position="809"/>
        <end position="906"/>
    </location>
</feature>
<dbReference type="PROSITE" id="PS51257">
    <property type="entry name" value="PROKAR_LIPOPROTEIN"/>
    <property type="match status" value="1"/>
</dbReference>
<feature type="domain" description="Response regulatory" evidence="13">
    <location>
        <begin position="662"/>
        <end position="777"/>
    </location>
</feature>
<dbReference type="PANTHER" id="PTHR43547">
    <property type="entry name" value="TWO-COMPONENT HISTIDINE KINASE"/>
    <property type="match status" value="1"/>
</dbReference>
<dbReference type="InterPro" id="IPR003594">
    <property type="entry name" value="HATPase_dom"/>
</dbReference>
<dbReference type="PROSITE" id="PS01124">
    <property type="entry name" value="HTH_ARAC_FAMILY_2"/>
    <property type="match status" value="1"/>
</dbReference>
<comment type="catalytic activity">
    <reaction evidence="1">
        <text>ATP + protein L-histidine = ADP + protein N-phospho-L-histidine.</text>
        <dbReference type="EC" id="2.7.13.3"/>
    </reaction>
</comment>
<feature type="transmembrane region" description="Helical" evidence="9">
    <location>
        <begin position="341"/>
        <end position="364"/>
    </location>
</feature>
<keyword evidence="6" id="KW-0804">Transcription</keyword>
<evidence type="ECO:0000259" key="13">
    <source>
        <dbReference type="PROSITE" id="PS50110"/>
    </source>
</evidence>
<keyword evidence="9" id="KW-1133">Transmembrane helix</keyword>
<evidence type="ECO:0000256" key="10">
    <source>
        <dbReference type="SAM" id="SignalP"/>
    </source>
</evidence>
<keyword evidence="8" id="KW-0175">Coiled coil</keyword>
<dbReference type="CDD" id="cd00075">
    <property type="entry name" value="HATPase"/>
    <property type="match status" value="1"/>
</dbReference>
<dbReference type="SUPFAM" id="SSF55874">
    <property type="entry name" value="ATPase domain of HSP90 chaperone/DNA topoisomerase II/histidine kinase"/>
    <property type="match status" value="1"/>
</dbReference>
<dbReference type="SMART" id="SM00342">
    <property type="entry name" value="HTH_ARAC"/>
    <property type="match status" value="1"/>
</dbReference>
<keyword evidence="3 7" id="KW-0597">Phosphoprotein</keyword>
<evidence type="ECO:0000256" key="1">
    <source>
        <dbReference type="ARBA" id="ARBA00000085"/>
    </source>
</evidence>
<dbReference type="CDD" id="cd17574">
    <property type="entry name" value="REC_OmpR"/>
    <property type="match status" value="1"/>
</dbReference>
<dbReference type="InterPro" id="IPR004358">
    <property type="entry name" value="Sig_transdc_His_kin-like_C"/>
</dbReference>
<dbReference type="InterPro" id="IPR036890">
    <property type="entry name" value="HATPase_C_sf"/>
</dbReference>
<feature type="coiled-coil region" evidence="8">
    <location>
        <begin position="307"/>
        <end position="334"/>
    </location>
</feature>
<evidence type="ECO:0000313" key="15">
    <source>
        <dbReference type="Proteomes" id="UP001487296"/>
    </source>
</evidence>
<evidence type="ECO:0000256" key="9">
    <source>
        <dbReference type="SAM" id="Phobius"/>
    </source>
</evidence>
<keyword evidence="9" id="KW-0472">Membrane</keyword>
<gene>
    <name evidence="14" type="ORF">AAAT34_02180</name>
</gene>
<dbReference type="SMART" id="SM00388">
    <property type="entry name" value="HisKA"/>
    <property type="match status" value="1"/>
</dbReference>
<dbReference type="EMBL" id="JBBNFP010000004">
    <property type="protein sequence ID" value="MEQ2485862.1"/>
    <property type="molecule type" value="Genomic_DNA"/>
</dbReference>
<dbReference type="Gene3D" id="3.40.50.2300">
    <property type="match status" value="3"/>
</dbReference>
<feature type="modified residue" description="4-aspartylphosphate" evidence="7">
    <location>
        <position position="710"/>
    </location>
</feature>
<evidence type="ECO:0000313" key="14">
    <source>
        <dbReference type="EMBL" id="MEQ2485862.1"/>
    </source>
</evidence>
<dbReference type="SMART" id="SM00387">
    <property type="entry name" value="HATPase_c"/>
    <property type="match status" value="1"/>
</dbReference>
<dbReference type="InterPro" id="IPR005467">
    <property type="entry name" value="His_kinase_dom"/>
</dbReference>
<dbReference type="Pfam" id="PF00512">
    <property type="entry name" value="HisKA"/>
    <property type="match status" value="1"/>
</dbReference>
<dbReference type="CDD" id="cd00082">
    <property type="entry name" value="HisKA"/>
    <property type="match status" value="1"/>
</dbReference>
<dbReference type="InterPro" id="IPR018062">
    <property type="entry name" value="HTH_AraC-typ_CS"/>
</dbReference>
<feature type="signal peptide" evidence="10">
    <location>
        <begin position="1"/>
        <end position="20"/>
    </location>
</feature>
<reference evidence="14 15" key="1">
    <citation type="submission" date="2024-04" db="EMBL/GenBank/DDBJ databases">
        <title>Human intestinal bacterial collection.</title>
        <authorList>
            <person name="Pauvert C."/>
            <person name="Hitch T.C.A."/>
            <person name="Clavel T."/>
        </authorList>
    </citation>
    <scope>NUCLEOTIDE SEQUENCE [LARGE SCALE GENOMIC DNA]</scope>
    <source>
        <strain evidence="14 15">CLA-AA-H145</strain>
    </source>
</reference>
<dbReference type="Pfam" id="PF13407">
    <property type="entry name" value="Peripla_BP_4"/>
    <property type="match status" value="1"/>
</dbReference>
<dbReference type="InterPro" id="IPR001789">
    <property type="entry name" value="Sig_transdc_resp-reg_receiver"/>
</dbReference>
<accession>A0ABV1FN98</accession>
<dbReference type="InterPro" id="IPR018060">
    <property type="entry name" value="HTH_AraC"/>
</dbReference>
<evidence type="ECO:0000256" key="7">
    <source>
        <dbReference type="PROSITE-ProRule" id="PRU00169"/>
    </source>
</evidence>
<dbReference type="PANTHER" id="PTHR43547:SF2">
    <property type="entry name" value="HYBRID SIGNAL TRANSDUCTION HISTIDINE KINASE C"/>
    <property type="match status" value="1"/>
</dbReference>
<dbReference type="Gene3D" id="1.10.10.60">
    <property type="entry name" value="Homeodomain-like"/>
    <property type="match status" value="1"/>
</dbReference>
<dbReference type="Pfam" id="PF02518">
    <property type="entry name" value="HATPase_c"/>
    <property type="match status" value="1"/>
</dbReference>
<dbReference type="Pfam" id="PF12833">
    <property type="entry name" value="HTH_18"/>
    <property type="match status" value="1"/>
</dbReference>
<keyword evidence="10" id="KW-0732">Signal</keyword>
<comment type="caution">
    <text evidence="14">The sequence shown here is derived from an EMBL/GenBank/DDBJ whole genome shotgun (WGS) entry which is preliminary data.</text>
</comment>
<dbReference type="EC" id="2.7.13.3" evidence="2"/>
<sequence length="906" mass="101634">MKPFKSLLYLIATLGVLAFASCGQRHPKYVIGVSQCSEDVWRDKLNNELRIAAFSANDIDLRISSADDDVALQTQQIDKFAEMGVDLLIVAPGQMKVSGAIERAYDKGIPVIVFDRRTHSNKYTAFIGADNEEMGRNMARYLSSQVKGNGRVLEICGLYTSSPSIARRRGFDMEAAQHNNLQIVEHIECDWTEQQAYRKMDSLLSAPHAAFNYVFAHNDRMAVGAKNAARKHGLDLNAIHFIGIDAMAHKGGGMPMVRDGELMASYIYPTRGDKVMKLAMDILEKRPYKRENLLSSALVTVENVNVLLNQEEELERQTDNLLSLRRRVETTTNAFDTQRSYLFMLLFLVTMLLAACALAIKAYMAKKRYNAQLKESMVKQRKLTDDMERMTQTQLHFFTNISHELRTPLTLIAGPADQLGENPTIVGEPRRLVEMIRRNVGILTQMVSEILEFRKIQSEKAQLTLNHFDLANELRLWSDDFKAVAERRGIRLSVEAPTDACWVIADREKVAHIFFNLMTNALKYTPPKGNVTTRLCHDNDSYTISVADTGKGLSDNDRQHIFERFYQAADAVGGTGIGLAIVKAYVDLHHGQVGVESQQGKGSTFSFTIPDSQPGYDASQDKQAQVKADTLLADDYSVSDVAAEHNRALVTGTEDYDNDRPLLLIIDDNVSMRAYLRSILAPHYNVMEAQNGEEGLAVARKNVPQLVVCDVMMPVMDGLEFCRLLKGDLSTSHIPVVLLTARTLEKQRAEGYATGADSYITKPFAAETLLARVANLLKSRVQLRRMFTGTTTEQEEQEALSAKDQTFVEQLRKTIKSHIPDANYSVEDLGEEMGLSRVQLYRKVKALTGYTVVDLLRKARLARAKRLLETTDKNISEVAYEVGFSTPSYFAKRFKEEYGVKPGEVQ</sequence>
<feature type="domain" description="Histidine kinase" evidence="12">
    <location>
        <begin position="400"/>
        <end position="613"/>
    </location>
</feature>
<dbReference type="Pfam" id="PF00072">
    <property type="entry name" value="Response_reg"/>
    <property type="match status" value="1"/>
</dbReference>
<evidence type="ECO:0000256" key="4">
    <source>
        <dbReference type="ARBA" id="ARBA00023015"/>
    </source>
</evidence>
<dbReference type="SUPFAM" id="SSF53822">
    <property type="entry name" value="Periplasmic binding protein-like I"/>
    <property type="match status" value="1"/>
</dbReference>
<keyword evidence="5" id="KW-0238">DNA-binding</keyword>
<dbReference type="InterPro" id="IPR036097">
    <property type="entry name" value="HisK_dim/P_sf"/>
</dbReference>
<dbReference type="PRINTS" id="PR00344">
    <property type="entry name" value="BCTRLSENSOR"/>
</dbReference>
<evidence type="ECO:0000256" key="8">
    <source>
        <dbReference type="SAM" id="Coils"/>
    </source>
</evidence>
<keyword evidence="9" id="KW-0812">Transmembrane</keyword>
<dbReference type="PROSITE" id="PS00041">
    <property type="entry name" value="HTH_ARAC_FAMILY_1"/>
    <property type="match status" value="1"/>
</dbReference>
<organism evidence="14 15">
    <name type="scientific">Hallella faecis</name>
    <dbReference type="NCBI Taxonomy" id="2841596"/>
    <lineage>
        <taxon>Bacteria</taxon>
        <taxon>Pseudomonadati</taxon>
        <taxon>Bacteroidota</taxon>
        <taxon>Bacteroidia</taxon>
        <taxon>Bacteroidales</taxon>
        <taxon>Prevotellaceae</taxon>
        <taxon>Hallella</taxon>
    </lineage>
</organism>
<evidence type="ECO:0000256" key="5">
    <source>
        <dbReference type="ARBA" id="ARBA00023125"/>
    </source>
</evidence>
<evidence type="ECO:0000256" key="2">
    <source>
        <dbReference type="ARBA" id="ARBA00012438"/>
    </source>
</evidence>
<keyword evidence="4" id="KW-0805">Transcription regulation</keyword>
<evidence type="ECO:0000256" key="6">
    <source>
        <dbReference type="ARBA" id="ARBA00023163"/>
    </source>
</evidence>
<dbReference type="CDD" id="cd06308">
    <property type="entry name" value="PBP1_sensor_kinase-like"/>
    <property type="match status" value="1"/>
</dbReference>
<dbReference type="PROSITE" id="PS50110">
    <property type="entry name" value="RESPONSE_REGULATORY"/>
    <property type="match status" value="1"/>
</dbReference>
<dbReference type="SUPFAM" id="SSF46689">
    <property type="entry name" value="Homeodomain-like"/>
    <property type="match status" value="1"/>
</dbReference>
<dbReference type="InterPro" id="IPR011006">
    <property type="entry name" value="CheY-like_superfamily"/>
</dbReference>
<evidence type="ECO:0000256" key="3">
    <source>
        <dbReference type="ARBA" id="ARBA00022553"/>
    </source>
</evidence>
<dbReference type="InterPro" id="IPR028082">
    <property type="entry name" value="Peripla_BP_I"/>
</dbReference>